<reference evidence="1" key="2">
    <citation type="submission" date="2021-08" db="EMBL/GenBank/DDBJ databases">
        <authorList>
            <person name="Tani A."/>
            <person name="Ola A."/>
            <person name="Ogura Y."/>
            <person name="Katsura K."/>
            <person name="Hayashi T."/>
        </authorList>
    </citation>
    <scope>NUCLEOTIDE SEQUENCE</scope>
    <source>
        <strain evidence="1">JCM 32048</strain>
    </source>
</reference>
<sequence length="80" mass="8888">MSLRLQPVRVKTGDGNTDGLLVFTSDLLVAVLVQLSADHEEDEGKWFLEAGFDGADKRVQPTFASLDEAQKWIQNRVNEA</sequence>
<accession>A0AA37M8Q8</accession>
<reference evidence="1" key="1">
    <citation type="journal article" date="2016" name="Front. Microbiol.">
        <title>Genome Sequence of the Piezophilic, Mesophilic Sulfate-Reducing Bacterium Desulfovibrio indicus J2T.</title>
        <authorList>
            <person name="Cao J."/>
            <person name="Maignien L."/>
            <person name="Shao Z."/>
            <person name="Alain K."/>
            <person name="Jebbar M."/>
        </authorList>
    </citation>
    <scope>NUCLEOTIDE SEQUENCE</scope>
    <source>
        <strain evidence="1">JCM 32048</strain>
    </source>
</reference>
<dbReference type="RefSeq" id="WP_238193908.1">
    <property type="nucleotide sequence ID" value="NZ_BPQJ01000123.1"/>
</dbReference>
<dbReference type="Proteomes" id="UP001055286">
    <property type="component" value="Unassembled WGS sequence"/>
</dbReference>
<evidence type="ECO:0000313" key="1">
    <source>
        <dbReference type="EMBL" id="GJD67045.1"/>
    </source>
</evidence>
<comment type="caution">
    <text evidence="1">The sequence shown here is derived from an EMBL/GenBank/DDBJ whole genome shotgun (WGS) entry which is preliminary data.</text>
</comment>
<organism evidence="1 2">
    <name type="scientific">Methylobacterium frigidaeris</name>
    <dbReference type="NCBI Taxonomy" id="2038277"/>
    <lineage>
        <taxon>Bacteria</taxon>
        <taxon>Pseudomonadati</taxon>
        <taxon>Pseudomonadota</taxon>
        <taxon>Alphaproteobacteria</taxon>
        <taxon>Hyphomicrobiales</taxon>
        <taxon>Methylobacteriaceae</taxon>
        <taxon>Methylobacterium</taxon>
    </lineage>
</organism>
<dbReference type="AlphaFoldDB" id="A0AA37M8Q8"/>
<gene>
    <name evidence="1" type="ORF">MPEAHAMD_7246</name>
</gene>
<evidence type="ECO:0000313" key="2">
    <source>
        <dbReference type="Proteomes" id="UP001055286"/>
    </source>
</evidence>
<name>A0AA37M8Q8_9HYPH</name>
<dbReference type="EMBL" id="BPQJ01000123">
    <property type="protein sequence ID" value="GJD67045.1"/>
    <property type="molecule type" value="Genomic_DNA"/>
</dbReference>
<keyword evidence="2" id="KW-1185">Reference proteome</keyword>
<proteinExistence type="predicted"/>
<protein>
    <submittedName>
        <fullName evidence="1">Uncharacterized protein</fullName>
    </submittedName>
</protein>